<dbReference type="KEGG" id="mcc:100425918"/>
<dbReference type="GeneTree" id="ENSGT01030000240244"/>
<keyword evidence="4" id="KW-0862">Zinc</keyword>
<reference evidence="8" key="2">
    <citation type="submission" date="2019-01" db="EMBL/GenBank/DDBJ databases">
        <authorList>
            <person name="Graves T."/>
            <person name="Eichler E.E."/>
            <person name="Wilson R.K."/>
        </authorList>
    </citation>
    <scope>NUCLEOTIDE SEQUENCE [LARGE SCALE GENOMIC DNA]</scope>
    <source>
        <strain evidence="8">17573</strain>
    </source>
</reference>
<dbReference type="Ensembl" id="ENSMMUT00000085695.1">
    <property type="protein sequence ID" value="ENSMMUP00000071928.1"/>
    <property type="gene ID" value="ENSMMUG00000051750.1"/>
</dbReference>
<dbReference type="SMART" id="SM00355">
    <property type="entry name" value="ZnF_C2H2"/>
    <property type="match status" value="1"/>
</dbReference>
<dbReference type="PROSITE" id="PS50157">
    <property type="entry name" value="ZINC_FINGER_C2H2_2"/>
    <property type="match status" value="2"/>
</dbReference>
<dbReference type="Proteomes" id="UP000006718">
    <property type="component" value="Chromosome 7"/>
</dbReference>
<dbReference type="GO" id="GO:0008270">
    <property type="term" value="F:zinc ion binding"/>
    <property type="evidence" value="ECO:0007669"/>
    <property type="project" value="UniProtKB-KW"/>
</dbReference>
<dbReference type="InParanoid" id="A0A5F8A1Y0"/>
<sequence length="303" mass="34250">MGVLRGGRPFPIPGPSERRACPAPPSSSPGRAQAHPCSAVGGPRRPSFPAREWWPLASRCRTSVLRWEHEELCGKQAILEVGPTERSQQFLSPQASKGQRTEEKPAGRKKKTPTSREKTDVQKSMLREKASGDRKPLEMPTVPRKPRTEPRLSPEEEKHIFDAFHASFKNAFEGVPVFIPFQRKKPDECSECRQIFKHKKDHICRQRVHTRKKPFKCEQCGKAFRHSSSVTKHQRTHTVGLHQTCCLAGVLLLGPHWRGHPRCKWAGEPPEGSRGTYGLLTVLPPQSLLEAWPSWLLSGPWSR</sequence>
<dbReference type="RefSeq" id="XP_002805066.3">
    <property type="nucleotide sequence ID" value="XM_002805020.3"/>
</dbReference>
<dbReference type="InterPro" id="IPR013087">
    <property type="entry name" value="Znf_C2H2_type"/>
</dbReference>
<evidence type="ECO:0000256" key="4">
    <source>
        <dbReference type="ARBA" id="ARBA00022833"/>
    </source>
</evidence>
<evidence type="ECO:0000256" key="1">
    <source>
        <dbReference type="ARBA" id="ARBA00022723"/>
    </source>
</evidence>
<evidence type="ECO:0000313" key="9">
    <source>
        <dbReference type="Proteomes" id="UP000006718"/>
    </source>
</evidence>
<proteinExistence type="predicted"/>
<keyword evidence="9" id="KW-1185">Reference proteome</keyword>
<organism evidence="8 9">
    <name type="scientific">Macaca mulatta</name>
    <name type="common">Rhesus macaque</name>
    <dbReference type="NCBI Taxonomy" id="9544"/>
    <lineage>
        <taxon>Eukaryota</taxon>
        <taxon>Metazoa</taxon>
        <taxon>Chordata</taxon>
        <taxon>Craniata</taxon>
        <taxon>Vertebrata</taxon>
        <taxon>Euteleostomi</taxon>
        <taxon>Mammalia</taxon>
        <taxon>Eutheria</taxon>
        <taxon>Euarchontoglires</taxon>
        <taxon>Primates</taxon>
        <taxon>Haplorrhini</taxon>
        <taxon>Catarrhini</taxon>
        <taxon>Cercopithecidae</taxon>
        <taxon>Cercopithecinae</taxon>
        <taxon>Macaca</taxon>
    </lineage>
</organism>
<accession>A0A5F8A1Y0</accession>
<dbReference type="VEuPathDB" id="HostDB:ENSMMUG00000051750"/>
<dbReference type="PANTHER" id="PTHR23226">
    <property type="entry name" value="ZINC FINGER AND SCAN DOMAIN-CONTAINING"/>
    <property type="match status" value="1"/>
</dbReference>
<dbReference type="AlphaFoldDB" id="A0A5F8A1Y0"/>
<reference evidence="8" key="4">
    <citation type="submission" date="2025-09" db="UniProtKB">
        <authorList>
            <consortium name="Ensembl"/>
        </authorList>
    </citation>
    <scope>IDENTIFICATION</scope>
    <source>
        <strain evidence="8">17573</strain>
    </source>
</reference>
<dbReference type="PANTHER" id="PTHR23226:SF371">
    <property type="entry name" value="ZINC FINGER PROTEIN 112-LIKE PROTEIN"/>
    <property type="match status" value="1"/>
</dbReference>
<feature type="region of interest" description="Disordered" evidence="6">
    <location>
        <begin position="84"/>
        <end position="154"/>
    </location>
</feature>
<name>A0A5F8A1Y0_MACMU</name>
<feature type="region of interest" description="Disordered" evidence="6">
    <location>
        <begin position="1"/>
        <end position="51"/>
    </location>
</feature>
<evidence type="ECO:0000256" key="6">
    <source>
        <dbReference type="SAM" id="MobiDB-lite"/>
    </source>
</evidence>
<feature type="compositionally biased region" description="Polar residues" evidence="6">
    <location>
        <begin position="85"/>
        <end position="98"/>
    </location>
</feature>
<dbReference type="PROSITE" id="PS00028">
    <property type="entry name" value="ZINC_FINGER_C2H2_1"/>
    <property type="match status" value="1"/>
</dbReference>
<dbReference type="FunFam" id="3.30.160.60:FF:001630">
    <property type="entry name" value="Zinc finger protein 888"/>
    <property type="match status" value="1"/>
</dbReference>
<keyword evidence="2" id="KW-0677">Repeat</keyword>
<dbReference type="Gene3D" id="3.30.160.60">
    <property type="entry name" value="Classic Zinc Finger"/>
    <property type="match status" value="1"/>
</dbReference>
<dbReference type="OrthoDB" id="654211at2759"/>
<evidence type="ECO:0000256" key="5">
    <source>
        <dbReference type="PROSITE-ProRule" id="PRU00042"/>
    </source>
</evidence>
<keyword evidence="3 5" id="KW-0863">Zinc-finger</keyword>
<keyword evidence="1" id="KW-0479">Metal-binding</keyword>
<protein>
    <recommendedName>
        <fullName evidence="7">C2H2-type domain-containing protein</fullName>
    </recommendedName>
</protein>
<evidence type="ECO:0000256" key="2">
    <source>
        <dbReference type="ARBA" id="ARBA00022737"/>
    </source>
</evidence>
<dbReference type="GeneID" id="100425918"/>
<dbReference type="SUPFAM" id="SSF57667">
    <property type="entry name" value="beta-beta-alpha zinc fingers"/>
    <property type="match status" value="1"/>
</dbReference>
<dbReference type="InterPro" id="IPR036236">
    <property type="entry name" value="Znf_C2H2_sf"/>
</dbReference>
<evidence type="ECO:0000313" key="8">
    <source>
        <dbReference type="Ensembl" id="ENSMMUP00000071928.1"/>
    </source>
</evidence>
<feature type="domain" description="C2H2-type" evidence="7">
    <location>
        <begin position="215"/>
        <end position="238"/>
    </location>
</feature>
<feature type="domain" description="C2H2-type" evidence="7">
    <location>
        <begin position="187"/>
        <end position="214"/>
    </location>
</feature>
<evidence type="ECO:0000259" key="7">
    <source>
        <dbReference type="PROSITE" id="PS50157"/>
    </source>
</evidence>
<evidence type="ECO:0000256" key="3">
    <source>
        <dbReference type="ARBA" id="ARBA00022771"/>
    </source>
</evidence>
<reference evidence="8" key="3">
    <citation type="submission" date="2025-08" db="UniProtKB">
        <authorList>
            <consortium name="Ensembl"/>
        </authorList>
    </citation>
    <scope>IDENTIFICATION</scope>
    <source>
        <strain evidence="8">17573</strain>
    </source>
</reference>
<feature type="compositionally biased region" description="Basic and acidic residues" evidence="6">
    <location>
        <begin position="114"/>
        <end position="137"/>
    </location>
</feature>
<gene>
    <name evidence="8" type="primary">LOC100425918</name>
</gene>
<reference evidence="9" key="1">
    <citation type="journal article" date="2007" name="Science">
        <title>Evolutionary and biomedical insights from the rhesus macaque genome.</title>
        <authorList>
            <person name="Gibbs R.A."/>
            <person name="Rogers J."/>
            <person name="Katze M.G."/>
            <person name="Bumgarner R."/>
            <person name="Weinstock G.M."/>
            <person name="Mardis E.R."/>
            <person name="Remington K.A."/>
            <person name="Strausberg R.L."/>
            <person name="Venter J.C."/>
            <person name="Wilson R.K."/>
            <person name="Batzer M.A."/>
            <person name="Bustamante C.D."/>
            <person name="Eichler E.E."/>
            <person name="Hahn M.W."/>
            <person name="Hardison R.C."/>
            <person name="Makova K.D."/>
            <person name="Miller W."/>
            <person name="Milosavljevic A."/>
            <person name="Palermo R.E."/>
            <person name="Siepel A."/>
            <person name="Sikela J.M."/>
            <person name="Attaway T."/>
            <person name="Bell S."/>
            <person name="Bernard K.E."/>
            <person name="Buhay C.J."/>
            <person name="Chandrabose M.N."/>
            <person name="Dao M."/>
            <person name="Davis C."/>
            <person name="Delehaunty K.D."/>
            <person name="Ding Y."/>
            <person name="Dinh H.H."/>
            <person name="Dugan-Rocha S."/>
            <person name="Fulton L.A."/>
            <person name="Gabisi R.A."/>
            <person name="Garner T.T."/>
            <person name="Godfrey J."/>
            <person name="Hawes A.C."/>
            <person name="Hernandez J."/>
            <person name="Hines S."/>
            <person name="Holder M."/>
            <person name="Hume J."/>
            <person name="Jhangiani S.N."/>
            <person name="Joshi V."/>
            <person name="Khan Z.M."/>
            <person name="Kirkness E.F."/>
            <person name="Cree A."/>
            <person name="Fowler R.G."/>
            <person name="Lee S."/>
            <person name="Lewis L.R."/>
            <person name="Li Z."/>
            <person name="Liu Y.-S."/>
            <person name="Moore S.M."/>
            <person name="Muzny D."/>
            <person name="Nazareth L.V."/>
            <person name="Ngo D.N."/>
            <person name="Okwuonu G.O."/>
            <person name="Pai G."/>
            <person name="Parker D."/>
            <person name="Paul H.A."/>
            <person name="Pfannkoch C."/>
            <person name="Pohl C.S."/>
            <person name="Rogers Y.-H.C."/>
            <person name="Ruiz S.J."/>
            <person name="Sabo A."/>
            <person name="Santibanez J."/>
            <person name="Schneider B.W."/>
            <person name="Smith S.M."/>
            <person name="Sodergren E."/>
            <person name="Svatek A.F."/>
            <person name="Utterback T.R."/>
            <person name="Vattathil S."/>
            <person name="Warren W."/>
            <person name="White C.S."/>
            <person name="Chinwalla A.T."/>
            <person name="Feng Y."/>
            <person name="Halpern A.L."/>
            <person name="Hillier L.W."/>
            <person name="Huang X."/>
            <person name="Minx P."/>
            <person name="Nelson J.O."/>
            <person name="Pepin K.H."/>
            <person name="Qin X."/>
            <person name="Sutton G.G."/>
            <person name="Venter E."/>
            <person name="Walenz B.P."/>
            <person name="Wallis J.W."/>
            <person name="Worley K.C."/>
            <person name="Yang S.-P."/>
            <person name="Jones S.M."/>
            <person name="Marra M.A."/>
            <person name="Rocchi M."/>
            <person name="Schein J.E."/>
            <person name="Baertsch R."/>
            <person name="Clarke L."/>
            <person name="Csuros M."/>
            <person name="Glasscock J."/>
            <person name="Harris R.A."/>
            <person name="Havlak P."/>
            <person name="Jackson A.R."/>
            <person name="Jiang H."/>
            <person name="Liu Y."/>
            <person name="Messina D.N."/>
            <person name="Shen Y."/>
            <person name="Song H.X.-Z."/>
            <person name="Wylie T."/>
            <person name="Zhang L."/>
            <person name="Birney E."/>
            <person name="Han K."/>
            <person name="Konkel M.K."/>
            <person name="Lee J."/>
            <person name="Smit A.F.A."/>
            <person name="Ullmer B."/>
            <person name="Wang H."/>
            <person name="Xing J."/>
            <person name="Burhans R."/>
            <person name="Cheng Z."/>
            <person name="Karro J.E."/>
            <person name="Ma J."/>
            <person name="Raney B."/>
            <person name="She X."/>
            <person name="Cox M.J."/>
            <person name="Demuth J.P."/>
            <person name="Dumas L.J."/>
            <person name="Han S.-G."/>
            <person name="Hopkins J."/>
            <person name="Karimpour-Fard A."/>
            <person name="Kim Y.H."/>
            <person name="Pollack J.R."/>
            <person name="Vinar T."/>
            <person name="Addo-Quaye C."/>
            <person name="Degenhardt J."/>
            <person name="Denby A."/>
            <person name="Hubisz M.J."/>
            <person name="Indap A."/>
            <person name="Kosiol C."/>
            <person name="Lahn B.T."/>
            <person name="Lawson H.A."/>
            <person name="Marklein A."/>
            <person name="Nielsen R."/>
            <person name="Vallender E.J."/>
            <person name="Clark A.G."/>
            <person name="Ferguson B."/>
            <person name="Hernandez R.D."/>
            <person name="Hirani K."/>
            <person name="Kehrer-Sawatzki H."/>
            <person name="Kolb J."/>
            <person name="Patil S."/>
            <person name="Pu L.-L."/>
            <person name="Ren Y."/>
            <person name="Smith D.G."/>
            <person name="Wheeler D.A."/>
            <person name="Schenck I."/>
            <person name="Ball E.V."/>
            <person name="Chen R."/>
            <person name="Cooper D.N."/>
            <person name="Giardine B."/>
            <person name="Hsu F."/>
            <person name="Kent W.J."/>
            <person name="Lesk A."/>
            <person name="Nelson D.L."/>
            <person name="O'brien W.E."/>
            <person name="Pruefer K."/>
            <person name="Stenson P.D."/>
            <person name="Wallace J.C."/>
            <person name="Ke H."/>
            <person name="Liu X.-M."/>
            <person name="Wang P."/>
            <person name="Xiang A.P."/>
            <person name="Yang F."/>
            <person name="Barber G.P."/>
            <person name="Haussler D."/>
            <person name="Karolchik D."/>
            <person name="Kern A.D."/>
            <person name="Kuhn R.M."/>
            <person name="Smith K.E."/>
            <person name="Zwieg A.S."/>
        </authorList>
    </citation>
    <scope>NUCLEOTIDE SEQUENCE [LARGE SCALE GENOMIC DNA]</scope>
    <source>
        <strain evidence="9">17573</strain>
    </source>
</reference>
<dbReference type="Pfam" id="PF00096">
    <property type="entry name" value="zf-C2H2"/>
    <property type="match status" value="1"/>
</dbReference>